<evidence type="ECO:0008006" key="4">
    <source>
        <dbReference type="Google" id="ProtNLM"/>
    </source>
</evidence>
<dbReference type="Proteomes" id="UP000553963">
    <property type="component" value="Unassembled WGS sequence"/>
</dbReference>
<dbReference type="EMBL" id="JACIDS010000005">
    <property type="protein sequence ID" value="MBB3933140.1"/>
    <property type="molecule type" value="Genomic_DNA"/>
</dbReference>
<feature type="compositionally biased region" description="Basic and acidic residues" evidence="1">
    <location>
        <begin position="90"/>
        <end position="99"/>
    </location>
</feature>
<dbReference type="AlphaFoldDB" id="A0A840ARX5"/>
<keyword evidence="3" id="KW-1185">Reference proteome</keyword>
<gene>
    <name evidence="2" type="ORF">GGR25_004204</name>
</gene>
<reference evidence="2 3" key="1">
    <citation type="submission" date="2020-08" db="EMBL/GenBank/DDBJ databases">
        <title>Genomic Encyclopedia of Type Strains, Phase IV (KMG-IV): sequencing the most valuable type-strain genomes for metagenomic binning, comparative biology and taxonomic classification.</title>
        <authorList>
            <person name="Goeker M."/>
        </authorList>
    </citation>
    <scope>NUCLEOTIDE SEQUENCE [LARGE SCALE GENOMIC DNA]</scope>
    <source>
        <strain evidence="2 3">DSM 25966</strain>
    </source>
</reference>
<evidence type="ECO:0000313" key="3">
    <source>
        <dbReference type="Proteomes" id="UP000553963"/>
    </source>
</evidence>
<feature type="region of interest" description="Disordered" evidence="1">
    <location>
        <begin position="58"/>
        <end position="99"/>
    </location>
</feature>
<organism evidence="2 3">
    <name type="scientific">Kaistia hirudinis</name>
    <dbReference type="NCBI Taxonomy" id="1293440"/>
    <lineage>
        <taxon>Bacteria</taxon>
        <taxon>Pseudomonadati</taxon>
        <taxon>Pseudomonadota</taxon>
        <taxon>Alphaproteobacteria</taxon>
        <taxon>Hyphomicrobiales</taxon>
        <taxon>Kaistiaceae</taxon>
        <taxon>Kaistia</taxon>
    </lineage>
</organism>
<evidence type="ECO:0000256" key="1">
    <source>
        <dbReference type="SAM" id="MobiDB-lite"/>
    </source>
</evidence>
<dbReference type="RefSeq" id="WP_183400783.1">
    <property type="nucleotide sequence ID" value="NZ_JACIDS010000005.1"/>
</dbReference>
<proteinExistence type="predicted"/>
<accession>A0A840ARX5</accession>
<evidence type="ECO:0000313" key="2">
    <source>
        <dbReference type="EMBL" id="MBB3933140.1"/>
    </source>
</evidence>
<feature type="compositionally biased region" description="Basic and acidic residues" evidence="1">
    <location>
        <begin position="66"/>
        <end position="82"/>
    </location>
</feature>
<comment type="caution">
    <text evidence="2">The sequence shown here is derived from an EMBL/GenBank/DDBJ whole genome shotgun (WGS) entry which is preliminary data.</text>
</comment>
<protein>
    <recommendedName>
        <fullName evidence="4">CopG family transcriptional regulator</fullName>
    </recommendedName>
</protein>
<sequence length="99" mass="11303">MKNVTITLDEKVAQWARVEAAKAGKSLSRWLGERLENDMRHAAYSLTDLESFLSGPGYPGIAANMPRRDDLYDDRDLRRQQHSDLQPRSQRTDEKDQGG</sequence>
<name>A0A840ARX5_9HYPH</name>